<gene>
    <name evidence="3" type="ORF">ACFFGH_12495</name>
</gene>
<dbReference type="PROSITE" id="PS50983">
    <property type="entry name" value="FE_B12_PBP"/>
    <property type="match status" value="1"/>
</dbReference>
<dbReference type="Pfam" id="PF01497">
    <property type="entry name" value="Peripla_BP_2"/>
    <property type="match status" value="1"/>
</dbReference>
<feature type="signal peptide" evidence="1">
    <location>
        <begin position="1"/>
        <end position="23"/>
    </location>
</feature>
<dbReference type="RefSeq" id="WP_386668703.1">
    <property type="nucleotide sequence ID" value="NZ_JBHLTG010000002.1"/>
</dbReference>
<accession>A0ABV6RPD0</accession>
<proteinExistence type="predicted"/>
<evidence type="ECO:0000256" key="1">
    <source>
        <dbReference type="SAM" id="SignalP"/>
    </source>
</evidence>
<evidence type="ECO:0000259" key="2">
    <source>
        <dbReference type="PROSITE" id="PS50983"/>
    </source>
</evidence>
<dbReference type="Gene3D" id="3.40.50.1980">
    <property type="entry name" value="Nitrogenase molybdenum iron protein domain"/>
    <property type="match status" value="2"/>
</dbReference>
<dbReference type="EMBL" id="JBHLTG010000002">
    <property type="protein sequence ID" value="MFC0678661.1"/>
    <property type="molecule type" value="Genomic_DNA"/>
</dbReference>
<protein>
    <submittedName>
        <fullName evidence="3">F420-0 ABC transporter substrate-binding protein</fullName>
    </submittedName>
</protein>
<keyword evidence="4" id="KW-1185">Reference proteome</keyword>
<sequence length="325" mass="34004">MRSVTMLGPLGLAGLLLAGCANASPEQAATGAAGAAVTVDNCGREVTFDTAPERVVTIKSSTTEMLLALGVGDRIVATAYPDGPVPEEWATEAPELPVLADRVPSQEVVLEQEPELVYAGWESNFTADGAGERESLEALGVRTYVAPSACKGEGYRPNPLTFDDVFAEIREVASIFRASAAGEGLIAGQEALLAEVTPLPEPASALWFSSGTDTPFVGAGIGAPQLILDTVGLTNVAEHIEDSWAPFNWEAVVDADPDVIVLVDADWNPVEQKIEVLESNPATANLTAVREKRYLTIDFAATEAGVRTASAVAELADQLATLGLD</sequence>
<dbReference type="NCBIfam" id="TIGR03868">
    <property type="entry name" value="F420-O_ABCperi"/>
    <property type="match status" value="1"/>
</dbReference>
<dbReference type="InterPro" id="IPR050902">
    <property type="entry name" value="ABC_Transporter_SBP"/>
</dbReference>
<name>A0ABV6RPD0_9GAMM</name>
<evidence type="ECO:0000313" key="4">
    <source>
        <dbReference type="Proteomes" id="UP001589896"/>
    </source>
</evidence>
<dbReference type="Proteomes" id="UP001589896">
    <property type="component" value="Unassembled WGS sequence"/>
</dbReference>
<dbReference type="PROSITE" id="PS51257">
    <property type="entry name" value="PROKAR_LIPOPROTEIN"/>
    <property type="match status" value="1"/>
</dbReference>
<feature type="chain" id="PRO_5046673002" evidence="1">
    <location>
        <begin position="24"/>
        <end position="325"/>
    </location>
</feature>
<keyword evidence="1" id="KW-0732">Signal</keyword>
<dbReference type="PANTHER" id="PTHR30535:SF7">
    <property type="entry name" value="IRON(III) DICITRATE-BINDING PROTEIN"/>
    <property type="match status" value="1"/>
</dbReference>
<reference evidence="3 4" key="1">
    <citation type="submission" date="2024-09" db="EMBL/GenBank/DDBJ databases">
        <authorList>
            <person name="Sun Q."/>
            <person name="Mori K."/>
        </authorList>
    </citation>
    <scope>NUCLEOTIDE SEQUENCE [LARGE SCALE GENOMIC DNA]</scope>
    <source>
        <strain evidence="3 4">KCTC 23076</strain>
    </source>
</reference>
<comment type="caution">
    <text evidence="3">The sequence shown here is derived from an EMBL/GenBank/DDBJ whole genome shotgun (WGS) entry which is preliminary data.</text>
</comment>
<feature type="domain" description="Fe/B12 periplasmic-binding" evidence="2">
    <location>
        <begin position="54"/>
        <end position="325"/>
    </location>
</feature>
<dbReference type="PANTHER" id="PTHR30535">
    <property type="entry name" value="VITAMIN B12-BINDING PROTEIN"/>
    <property type="match status" value="1"/>
</dbReference>
<organism evidence="3 4">
    <name type="scientific">Lysobacter korlensis</name>
    <dbReference type="NCBI Taxonomy" id="553636"/>
    <lineage>
        <taxon>Bacteria</taxon>
        <taxon>Pseudomonadati</taxon>
        <taxon>Pseudomonadota</taxon>
        <taxon>Gammaproteobacteria</taxon>
        <taxon>Lysobacterales</taxon>
        <taxon>Lysobacteraceae</taxon>
        <taxon>Lysobacter</taxon>
    </lineage>
</organism>
<dbReference type="SUPFAM" id="SSF53807">
    <property type="entry name" value="Helical backbone' metal receptor"/>
    <property type="match status" value="1"/>
</dbReference>
<evidence type="ECO:0000313" key="3">
    <source>
        <dbReference type="EMBL" id="MFC0678661.1"/>
    </source>
</evidence>
<dbReference type="InterPro" id="IPR022287">
    <property type="entry name" value="ABC_trnsptr_F420-0_sub-bd_pred"/>
</dbReference>
<dbReference type="InterPro" id="IPR002491">
    <property type="entry name" value="ABC_transptr_periplasmic_BD"/>
</dbReference>